<name>A0A131YZF1_RHIAP</name>
<feature type="region of interest" description="Disordered" evidence="1">
    <location>
        <begin position="209"/>
        <end position="231"/>
    </location>
</feature>
<feature type="chain" id="PRO_5007286378" evidence="2">
    <location>
        <begin position="18"/>
        <end position="248"/>
    </location>
</feature>
<proteinExistence type="predicted"/>
<accession>A0A131YZF1</accession>
<evidence type="ECO:0000313" key="3">
    <source>
        <dbReference type="EMBL" id="JAP83870.1"/>
    </source>
</evidence>
<keyword evidence="2" id="KW-0732">Signal</keyword>
<feature type="signal peptide" evidence="2">
    <location>
        <begin position="1"/>
        <end position="17"/>
    </location>
</feature>
<feature type="compositionally biased region" description="Basic residues" evidence="1">
    <location>
        <begin position="216"/>
        <end position="231"/>
    </location>
</feature>
<protein>
    <submittedName>
        <fullName evidence="3">Basic tail secreted protein</fullName>
    </submittedName>
</protein>
<organism evidence="3">
    <name type="scientific">Rhipicephalus appendiculatus</name>
    <name type="common">Brown ear tick</name>
    <dbReference type="NCBI Taxonomy" id="34631"/>
    <lineage>
        <taxon>Eukaryota</taxon>
        <taxon>Metazoa</taxon>
        <taxon>Ecdysozoa</taxon>
        <taxon>Arthropoda</taxon>
        <taxon>Chelicerata</taxon>
        <taxon>Arachnida</taxon>
        <taxon>Acari</taxon>
        <taxon>Parasitiformes</taxon>
        <taxon>Ixodida</taxon>
        <taxon>Ixodoidea</taxon>
        <taxon>Ixodidae</taxon>
        <taxon>Rhipicephalinae</taxon>
        <taxon>Rhipicephalus</taxon>
        <taxon>Rhipicephalus</taxon>
    </lineage>
</organism>
<evidence type="ECO:0000256" key="2">
    <source>
        <dbReference type="SAM" id="SignalP"/>
    </source>
</evidence>
<dbReference type="EMBL" id="GEDV01004687">
    <property type="protein sequence ID" value="JAP83870.1"/>
    <property type="molecule type" value="Transcribed_RNA"/>
</dbReference>
<sequence length="248" mass="27837">MKHTAAVVFLAFGLAAAFYQPCGQYPTTITALDNSTCIPSVYWGPVDGYAPDPPEKLENNCTPTVEVMVNCTCHNGDTVSQRRYCVHNITRTEDDNTGNITVGLCGAGKCHVYDYHTYFEVDLRDLQLAHILKEFPKPPCIALNMSVTRQLNAVAGCEFFCYKRENKDIDDGRPCVVSYTLKFRKNKLLCPQPQRTFQACVTLETGQHSGSTIRNRCPKRKKKNAGSQRHGKAFLQRLKPVSSFIFEN</sequence>
<evidence type="ECO:0000256" key="1">
    <source>
        <dbReference type="SAM" id="MobiDB-lite"/>
    </source>
</evidence>
<dbReference type="AlphaFoldDB" id="A0A131YZF1"/>
<reference evidence="3" key="1">
    <citation type="journal article" date="2016" name="Ticks Tick Borne Dis.">
        <title>De novo assembly and annotation of the salivary gland transcriptome of Rhipicephalus appendiculatus male and female ticks during blood feeding.</title>
        <authorList>
            <person name="de Castro M.H."/>
            <person name="de Klerk D."/>
            <person name="Pienaar R."/>
            <person name="Latif A.A."/>
            <person name="Rees D.J."/>
            <person name="Mans B.J."/>
        </authorList>
    </citation>
    <scope>NUCLEOTIDE SEQUENCE</scope>
    <source>
        <tissue evidence="3">Salivary glands</tissue>
    </source>
</reference>